<reference evidence="1 2" key="1">
    <citation type="submission" date="2019-09" db="EMBL/GenBank/DDBJ databases">
        <title>The Halomonas whole genome shotgun (WGS).</title>
        <authorList>
            <person name="Xie Z."/>
        </authorList>
    </citation>
    <scope>NUCLEOTIDE SEQUENCE [LARGE SCALE GENOMIC DNA]</scope>
    <source>
        <strain evidence="1 2">NBT06E8</strain>
    </source>
</reference>
<name>A0ABQ6XCF5_9GAMM</name>
<sequence length="138" mass="15379">MKRVAGTAVGMALLIALTLCVSLYRTLHAPASVSVVSPMGDYLIESVRVSGLLAPLGGVAYLRVIERAAPANVYRTPLFDTQHIDFSTTSENSRYLEAIVWVRFDKQMQHFFISMPQWRADWRNRFISNTPFEAGGNG</sequence>
<dbReference type="RefSeq" id="WP_153842135.1">
    <property type="nucleotide sequence ID" value="NZ_CP048602.1"/>
</dbReference>
<comment type="caution">
    <text evidence="1">The sequence shown here is derived from an EMBL/GenBank/DDBJ whole genome shotgun (WGS) entry which is preliminary data.</text>
</comment>
<evidence type="ECO:0000313" key="1">
    <source>
        <dbReference type="EMBL" id="KAE8439698.1"/>
    </source>
</evidence>
<protein>
    <submittedName>
        <fullName evidence="1">Uncharacterized protein</fullName>
    </submittedName>
</protein>
<proteinExistence type="predicted"/>
<evidence type="ECO:0000313" key="2">
    <source>
        <dbReference type="Proteomes" id="UP000466130"/>
    </source>
</evidence>
<dbReference type="Proteomes" id="UP000466130">
    <property type="component" value="Unassembled WGS sequence"/>
</dbReference>
<keyword evidence="2" id="KW-1185">Reference proteome</keyword>
<gene>
    <name evidence="1" type="ORF">F1978_00090</name>
</gene>
<accession>A0ABQ6XCF5</accession>
<organism evidence="1 2">
    <name type="scientific">Vreelandella piezotolerans</name>
    <dbReference type="NCBI Taxonomy" id="2609667"/>
    <lineage>
        <taxon>Bacteria</taxon>
        <taxon>Pseudomonadati</taxon>
        <taxon>Pseudomonadota</taxon>
        <taxon>Gammaproteobacteria</taxon>
        <taxon>Oceanospirillales</taxon>
        <taxon>Halomonadaceae</taxon>
        <taxon>Vreelandella</taxon>
    </lineage>
</organism>
<dbReference type="EMBL" id="VWRT01000001">
    <property type="protein sequence ID" value="KAE8439698.1"/>
    <property type="molecule type" value="Genomic_DNA"/>
</dbReference>